<organism evidence="4 5">
    <name type="scientific">Kroppenstedtia eburnea</name>
    <dbReference type="NCBI Taxonomy" id="714067"/>
    <lineage>
        <taxon>Bacteria</taxon>
        <taxon>Bacillati</taxon>
        <taxon>Bacillota</taxon>
        <taxon>Bacilli</taxon>
        <taxon>Bacillales</taxon>
        <taxon>Thermoactinomycetaceae</taxon>
        <taxon>Kroppenstedtia</taxon>
    </lineage>
</organism>
<dbReference type="Pfam" id="PF13349">
    <property type="entry name" value="DUF4097"/>
    <property type="match status" value="1"/>
</dbReference>
<dbReference type="EMBL" id="FTOD01000009">
    <property type="protein sequence ID" value="SIS98209.1"/>
    <property type="molecule type" value="Genomic_DNA"/>
</dbReference>
<keyword evidence="1" id="KW-0812">Transmembrane</keyword>
<dbReference type="Pfam" id="PF18917">
    <property type="entry name" value="LiaI-LiaF-like_TM1"/>
    <property type="match status" value="1"/>
</dbReference>
<evidence type="ECO:0000256" key="1">
    <source>
        <dbReference type="SAM" id="Phobius"/>
    </source>
</evidence>
<evidence type="ECO:0000259" key="2">
    <source>
        <dbReference type="Pfam" id="PF13349"/>
    </source>
</evidence>
<feature type="transmembrane region" description="Helical" evidence="1">
    <location>
        <begin position="68"/>
        <end position="85"/>
    </location>
</feature>
<dbReference type="InterPro" id="IPR025164">
    <property type="entry name" value="Toastrack_DUF4097"/>
</dbReference>
<dbReference type="InterPro" id="IPR043726">
    <property type="entry name" value="LiaI-LiaF-like_TM1"/>
</dbReference>
<evidence type="ECO:0000259" key="3">
    <source>
        <dbReference type="Pfam" id="PF18917"/>
    </source>
</evidence>
<feature type="domain" description="LiaI-LiaF-like transmembrane region" evidence="3">
    <location>
        <begin position="9"/>
        <end position="52"/>
    </location>
</feature>
<feature type="domain" description="DUF4097" evidence="2">
    <location>
        <begin position="160"/>
        <end position="313"/>
    </location>
</feature>
<evidence type="ECO:0000313" key="5">
    <source>
        <dbReference type="Proteomes" id="UP000186795"/>
    </source>
</evidence>
<feature type="transmembrane region" description="Helical" evidence="1">
    <location>
        <begin position="40"/>
        <end position="56"/>
    </location>
</feature>
<accession>A0A1N7NJ41</accession>
<protein>
    <submittedName>
        <fullName evidence="4">Putative adhesin</fullName>
    </submittedName>
</protein>
<feature type="transmembrane region" description="Helical" evidence="1">
    <location>
        <begin position="9"/>
        <end position="28"/>
    </location>
</feature>
<evidence type="ECO:0000313" key="4">
    <source>
        <dbReference type="EMBL" id="SIS98209.1"/>
    </source>
</evidence>
<name>A0A1N7NJ41_9BACL</name>
<dbReference type="AlphaFoldDB" id="A0A1N7NJ41"/>
<dbReference type="PANTHER" id="PTHR34094:SF1">
    <property type="entry name" value="PROTEIN FAM185A"/>
    <property type="match status" value="1"/>
</dbReference>
<sequence>MKQLGTGRLTAGIALAGIGLLLLLQSFWEIPASDWIRKGWPLALILLGVELLWHFTGGKEKTKLDGGMLSLAALVILGAILYTAIDPTDVFGNRHPAETSEMDETFTLPESVHTLAIDANITHLQIRGKDSGNRVAMYGFPPSRQSHPLKWKVEGGKALLRLHRGEGWNRWRSDGSLREVTLELPAGRDLEIKLTSGNLRVEKMDGSLQIDQTHGDLSLHQLAGSTVVNHTHGNLHFTSIRGDLTANNVNGNIQIDDASGRVEASTVNGNIHAKASALGGDWHLHTVLGNVGITLPPGTNAFVEGETTLGDKRGALFRHDRSGETPAFGFRKIQLETFLGDLEADSR</sequence>
<keyword evidence="5" id="KW-1185">Reference proteome</keyword>
<dbReference type="PANTHER" id="PTHR34094">
    <property type="match status" value="1"/>
</dbReference>
<dbReference type="Proteomes" id="UP000186795">
    <property type="component" value="Unassembled WGS sequence"/>
</dbReference>
<keyword evidence="1" id="KW-1133">Transmembrane helix</keyword>
<reference evidence="5" key="1">
    <citation type="submission" date="2017-01" db="EMBL/GenBank/DDBJ databases">
        <authorList>
            <person name="Varghese N."/>
            <person name="Submissions S."/>
        </authorList>
    </citation>
    <scope>NUCLEOTIDE SEQUENCE [LARGE SCALE GENOMIC DNA]</scope>
    <source>
        <strain evidence="5">DSM 45196</strain>
    </source>
</reference>
<proteinExistence type="predicted"/>
<gene>
    <name evidence="4" type="ORF">SAMN05421790_10929</name>
</gene>
<dbReference type="RefSeq" id="WP_076525659.1">
    <property type="nucleotide sequence ID" value="NZ_CP048103.1"/>
</dbReference>
<dbReference type="OrthoDB" id="1707123at2"/>
<keyword evidence="1" id="KW-0472">Membrane</keyword>